<dbReference type="PANTHER" id="PTHR30290">
    <property type="entry name" value="PERIPLASMIC BINDING COMPONENT OF ABC TRANSPORTER"/>
    <property type="match status" value="1"/>
</dbReference>
<feature type="signal peptide" evidence="1">
    <location>
        <begin position="1"/>
        <end position="24"/>
    </location>
</feature>
<dbReference type="Gene3D" id="3.40.190.10">
    <property type="entry name" value="Periplasmic binding protein-like II"/>
    <property type="match status" value="1"/>
</dbReference>
<keyword evidence="1" id="KW-0732">Signal</keyword>
<dbReference type="Gene3D" id="3.90.76.10">
    <property type="entry name" value="Dipeptide-binding Protein, Domain 1"/>
    <property type="match status" value="1"/>
</dbReference>
<name>A0AA45L3J9_9PSEU</name>
<dbReference type="GO" id="GO:0043190">
    <property type="term" value="C:ATP-binding cassette (ABC) transporter complex"/>
    <property type="evidence" value="ECO:0007669"/>
    <property type="project" value="InterPro"/>
</dbReference>
<proteinExistence type="predicted"/>
<accession>A0AA45L3J9</accession>
<protein>
    <submittedName>
        <fullName evidence="3">ABC transporter substrate-binding protein</fullName>
    </submittedName>
</protein>
<gene>
    <name evidence="3" type="ORF">KCV87_24950</name>
</gene>
<feature type="domain" description="Solute-binding protein family 5" evidence="2">
    <location>
        <begin position="83"/>
        <end position="454"/>
    </location>
</feature>
<organism evidence="3 4">
    <name type="scientific">Actinosynnema pretiosum subsp. pretiosum</name>
    <dbReference type="NCBI Taxonomy" id="103721"/>
    <lineage>
        <taxon>Bacteria</taxon>
        <taxon>Bacillati</taxon>
        <taxon>Actinomycetota</taxon>
        <taxon>Actinomycetes</taxon>
        <taxon>Pseudonocardiales</taxon>
        <taxon>Pseudonocardiaceae</taxon>
        <taxon>Actinosynnema</taxon>
    </lineage>
</organism>
<dbReference type="InterPro" id="IPR039424">
    <property type="entry name" value="SBP_5"/>
</dbReference>
<dbReference type="Proteomes" id="UP000677152">
    <property type="component" value="Chromosome"/>
</dbReference>
<dbReference type="Pfam" id="PF00496">
    <property type="entry name" value="SBP_bac_5"/>
    <property type="match status" value="1"/>
</dbReference>
<dbReference type="EMBL" id="CP073249">
    <property type="protein sequence ID" value="QUF02682.1"/>
    <property type="molecule type" value="Genomic_DNA"/>
</dbReference>
<dbReference type="PIRSF" id="PIRSF002741">
    <property type="entry name" value="MppA"/>
    <property type="match status" value="1"/>
</dbReference>
<dbReference type="Gene3D" id="3.10.105.10">
    <property type="entry name" value="Dipeptide-binding Protein, Domain 3"/>
    <property type="match status" value="1"/>
</dbReference>
<sequence length="560" mass="59794">MFLKAQRSRRRLAAVVLAAALAAAGCGGSGGGGGTAADTLVVYTGQAGDWQLNFNPYSPTRIEGLGTIFEPLFFYNVTGSTDPVKRLGESFEWNADGTVLSITTRSGATWTDGKPFTAKDVVFTLDMVAKTPTMNSVGYKGKAAAIDDTHLTVTFDEPSYLVGPQVLGRTWIVPEHLWGQLSDPATNVIATPVGTGPFQLDEFKAQAFTLKANEGYHSGAPAVKKIRYLSLSGNQAGADALKAGQVDWQTGPVPDIANVEKNYPGYKANTTPMNQAALLTCSNAALGCEGPQTDPAVRKAVYYALNRTQVNSLAFENTASEISPGFALLGRDDAVISSKLAERTAPMQPDTAKAGQLLEGAGYAKGGDGLYAKDGQQLALNVKVVAGWTDYITALDTMTQQLQQAGIKLNVQQSSWNEWADARGQGKYQLIIDSLYQGPAADPFYLYSYFFATSSTAPVGQTATPNFARVSDPAIDAAIDALKAIDPKDTAARQPHLDAIQTRVEETVPYIPLLTAGTTSEYNAKKFTGWPDESNPYAFFAVWSAPDNSEIYRTLKPAGQ</sequence>
<dbReference type="GO" id="GO:0015833">
    <property type="term" value="P:peptide transport"/>
    <property type="evidence" value="ECO:0007669"/>
    <property type="project" value="TreeGrafter"/>
</dbReference>
<evidence type="ECO:0000256" key="1">
    <source>
        <dbReference type="SAM" id="SignalP"/>
    </source>
</evidence>
<evidence type="ECO:0000313" key="3">
    <source>
        <dbReference type="EMBL" id="QUF02682.1"/>
    </source>
</evidence>
<dbReference type="CDD" id="cd08509">
    <property type="entry name" value="PBP2_TmCBP_oligosaccharides_like"/>
    <property type="match status" value="1"/>
</dbReference>
<dbReference type="GO" id="GO:1904680">
    <property type="term" value="F:peptide transmembrane transporter activity"/>
    <property type="evidence" value="ECO:0007669"/>
    <property type="project" value="TreeGrafter"/>
</dbReference>
<dbReference type="GO" id="GO:0042597">
    <property type="term" value="C:periplasmic space"/>
    <property type="evidence" value="ECO:0007669"/>
    <property type="project" value="UniProtKB-ARBA"/>
</dbReference>
<evidence type="ECO:0000259" key="2">
    <source>
        <dbReference type="Pfam" id="PF00496"/>
    </source>
</evidence>
<dbReference type="InterPro" id="IPR030678">
    <property type="entry name" value="Peptide/Ni-bd"/>
</dbReference>
<evidence type="ECO:0000313" key="4">
    <source>
        <dbReference type="Proteomes" id="UP000677152"/>
    </source>
</evidence>
<dbReference type="AlphaFoldDB" id="A0AA45L3J9"/>
<dbReference type="PROSITE" id="PS51257">
    <property type="entry name" value="PROKAR_LIPOPROTEIN"/>
    <property type="match status" value="1"/>
</dbReference>
<dbReference type="PANTHER" id="PTHR30290:SF82">
    <property type="entry name" value="ABC-TYPE DIPEPTIDE_OLIGOPEPTIDE TRANSPORT SYSTEM, PERIPLASMIC COMPONENT"/>
    <property type="match status" value="1"/>
</dbReference>
<feature type="chain" id="PRO_5041270179" evidence="1">
    <location>
        <begin position="25"/>
        <end position="560"/>
    </location>
</feature>
<dbReference type="InterPro" id="IPR000914">
    <property type="entry name" value="SBP_5_dom"/>
</dbReference>
<reference evidence="3" key="1">
    <citation type="submission" date="2021-04" db="EMBL/GenBank/DDBJ databases">
        <title>Genomic sequence of Actinosynnema pretiosum subsp. pretiosum ATCC 31280 (C-14919).</title>
        <authorList>
            <person name="Bai L."/>
            <person name="Wang X."/>
            <person name="Xiao Y."/>
        </authorList>
    </citation>
    <scope>NUCLEOTIDE SEQUENCE</scope>
    <source>
        <strain evidence="3">ATCC 31280</strain>
    </source>
</reference>
<dbReference type="SUPFAM" id="SSF53850">
    <property type="entry name" value="Periplasmic binding protein-like II"/>
    <property type="match status" value="1"/>
</dbReference>